<keyword evidence="2" id="KW-1185">Reference proteome</keyword>
<protein>
    <submittedName>
        <fullName evidence="3">Uncharacterized protein</fullName>
    </submittedName>
</protein>
<accession>A0A915IWD0</accession>
<dbReference type="AlphaFoldDB" id="A0A915IWD0"/>
<dbReference type="Proteomes" id="UP000887565">
    <property type="component" value="Unplaced"/>
</dbReference>
<evidence type="ECO:0000256" key="1">
    <source>
        <dbReference type="SAM" id="MobiDB-lite"/>
    </source>
</evidence>
<name>A0A915IWD0_ROMCU</name>
<proteinExistence type="predicted"/>
<organism evidence="2 3">
    <name type="scientific">Romanomermis culicivorax</name>
    <name type="common">Nematode worm</name>
    <dbReference type="NCBI Taxonomy" id="13658"/>
    <lineage>
        <taxon>Eukaryota</taxon>
        <taxon>Metazoa</taxon>
        <taxon>Ecdysozoa</taxon>
        <taxon>Nematoda</taxon>
        <taxon>Enoplea</taxon>
        <taxon>Dorylaimia</taxon>
        <taxon>Mermithida</taxon>
        <taxon>Mermithoidea</taxon>
        <taxon>Mermithidae</taxon>
        <taxon>Romanomermis</taxon>
    </lineage>
</organism>
<sequence>MEKREKRYIKDRRQKKVGVKGIMSAENYRSMPTPPTVRPVRHSNQRCCSTSRPPPKLPLSLTSMFDPQHFHLQTLFGNPIFDVPSQFSTPDLNLTFFCPNSPLSHRN</sequence>
<dbReference type="WBParaSite" id="nRc.2.0.1.t18500-RA">
    <property type="protein sequence ID" value="nRc.2.0.1.t18500-RA"/>
    <property type="gene ID" value="nRc.2.0.1.g18500"/>
</dbReference>
<evidence type="ECO:0000313" key="2">
    <source>
        <dbReference type="Proteomes" id="UP000887565"/>
    </source>
</evidence>
<feature type="compositionally biased region" description="Basic residues" evidence="1">
    <location>
        <begin position="1"/>
        <end position="18"/>
    </location>
</feature>
<feature type="region of interest" description="Disordered" evidence="1">
    <location>
        <begin position="1"/>
        <end position="54"/>
    </location>
</feature>
<reference evidence="3" key="1">
    <citation type="submission" date="2022-11" db="UniProtKB">
        <authorList>
            <consortium name="WormBaseParasite"/>
        </authorList>
    </citation>
    <scope>IDENTIFICATION</scope>
</reference>
<evidence type="ECO:0000313" key="3">
    <source>
        <dbReference type="WBParaSite" id="nRc.2.0.1.t18500-RA"/>
    </source>
</evidence>